<evidence type="ECO:0000256" key="2">
    <source>
        <dbReference type="SAM" id="SignalP"/>
    </source>
</evidence>
<organism evidence="3 4">
    <name type="scientific">Stieleria varia</name>
    <dbReference type="NCBI Taxonomy" id="2528005"/>
    <lineage>
        <taxon>Bacteria</taxon>
        <taxon>Pseudomonadati</taxon>
        <taxon>Planctomycetota</taxon>
        <taxon>Planctomycetia</taxon>
        <taxon>Pirellulales</taxon>
        <taxon>Pirellulaceae</taxon>
        <taxon>Stieleria</taxon>
    </lineage>
</organism>
<feature type="signal peptide" evidence="2">
    <location>
        <begin position="1"/>
        <end position="35"/>
    </location>
</feature>
<name>A0A5C6B377_9BACT</name>
<keyword evidence="2" id="KW-0732">Signal</keyword>
<comment type="caution">
    <text evidence="3">The sequence shown here is derived from an EMBL/GenBank/DDBJ whole genome shotgun (WGS) entry which is preliminary data.</text>
</comment>
<accession>A0A5C6B377</accession>
<evidence type="ECO:0000256" key="1">
    <source>
        <dbReference type="SAM" id="MobiDB-lite"/>
    </source>
</evidence>
<protein>
    <submittedName>
        <fullName evidence="3">Uncharacterized protein</fullName>
    </submittedName>
</protein>
<feature type="chain" id="PRO_5023008846" evidence="2">
    <location>
        <begin position="36"/>
        <end position="685"/>
    </location>
</feature>
<reference evidence="3 4" key="1">
    <citation type="submission" date="2019-02" db="EMBL/GenBank/DDBJ databases">
        <title>Deep-cultivation of Planctomycetes and their phenomic and genomic characterization uncovers novel biology.</title>
        <authorList>
            <person name="Wiegand S."/>
            <person name="Jogler M."/>
            <person name="Boedeker C."/>
            <person name="Pinto D."/>
            <person name="Vollmers J."/>
            <person name="Rivas-Marin E."/>
            <person name="Kohn T."/>
            <person name="Peeters S.H."/>
            <person name="Heuer A."/>
            <person name="Rast P."/>
            <person name="Oberbeckmann S."/>
            <person name="Bunk B."/>
            <person name="Jeske O."/>
            <person name="Meyerdierks A."/>
            <person name="Storesund J.E."/>
            <person name="Kallscheuer N."/>
            <person name="Luecker S."/>
            <person name="Lage O.M."/>
            <person name="Pohl T."/>
            <person name="Merkel B.J."/>
            <person name="Hornburger P."/>
            <person name="Mueller R.-W."/>
            <person name="Bruemmer F."/>
            <person name="Labrenz M."/>
            <person name="Spormann A.M."/>
            <person name="Op Den Camp H."/>
            <person name="Overmann J."/>
            <person name="Amann R."/>
            <person name="Jetten M.S.M."/>
            <person name="Mascher T."/>
            <person name="Medema M.H."/>
            <person name="Devos D.P."/>
            <person name="Kaster A.-K."/>
            <person name="Ovreas L."/>
            <person name="Rohde M."/>
            <person name="Galperin M.Y."/>
            <person name="Jogler C."/>
        </authorList>
    </citation>
    <scope>NUCLEOTIDE SEQUENCE [LARGE SCALE GENOMIC DNA]</scope>
    <source>
        <strain evidence="3 4">Pla52n</strain>
    </source>
</reference>
<keyword evidence="4" id="KW-1185">Reference proteome</keyword>
<feature type="compositionally biased region" description="Polar residues" evidence="1">
    <location>
        <begin position="453"/>
        <end position="473"/>
    </location>
</feature>
<feature type="region of interest" description="Disordered" evidence="1">
    <location>
        <begin position="411"/>
        <end position="594"/>
    </location>
</feature>
<feature type="compositionally biased region" description="Basic and acidic residues" evidence="1">
    <location>
        <begin position="649"/>
        <end position="668"/>
    </location>
</feature>
<evidence type="ECO:0000313" key="3">
    <source>
        <dbReference type="EMBL" id="TWU05726.1"/>
    </source>
</evidence>
<dbReference type="EMBL" id="SJPN01000002">
    <property type="protein sequence ID" value="TWU05726.1"/>
    <property type="molecule type" value="Genomic_DNA"/>
</dbReference>
<feature type="region of interest" description="Disordered" evidence="1">
    <location>
        <begin position="632"/>
        <end position="685"/>
    </location>
</feature>
<gene>
    <name evidence="3" type="ORF">Pla52n_14410</name>
</gene>
<dbReference type="AlphaFoldDB" id="A0A5C6B377"/>
<sequence precursor="true">MKKTKSRTERIKIMFLSRISVTAFVLLATCSTSHAGLCDWLFGRPVAYSAGYPAPYVAGYPAPVVGGAYSAGYAGTPVVSYYGGVPVAGLSTQTANLANPVYAGRPIISSQPLANGVVQAQRPAYPTTVTTYDNPSVYTGLPVSKGLPVSTSPLQQTSYSLPVTGTAVPLNSVPLSGTVSGTQYSAGYTPSGTNTYGAALPLTGTPIYNAPAYSSPAYSSLRPTVPIASTLRGASTSSNPFYGTGNLYPTTSTPYQANYGSVAPVQYAAPVVNSGAVLPIVPSQSGLSRFFSSLFGGRNQPNYYSSYYSAPVTYYRPATTFNPVTGTTVTTQQACSSYVQQLQRTPYNSFQLAPVSPGVTTINPGCNTTSTTVMPLSSYPASGVGVDPYSSPVTVPGTAIGQVGGVMSQGDPGVIPIPSTTQPYYGPGAVTGPLTGPSAADPQDAQNVPKPELQSNKPVLSDPMTGNSETQPRTDAGYYRSFSEPAWPIDPQAGGSGNEETQSREPESPISLRRSVGSFSVSRPDASPSLAAPELLDRETSAERQGYSDIRPIGAPEDFQSPFTSGADESDVPLLPPPSLPAQEPASGSTTVRLSVPVRPAVTQPARTLTAQPLAVQPPAVQPSIVQSAAQASEIQRVNHEQPAWQTRGDYDSRRQTVARPADEERRSTGGWKPARRRFESYPGN</sequence>
<evidence type="ECO:0000313" key="4">
    <source>
        <dbReference type="Proteomes" id="UP000320176"/>
    </source>
</evidence>
<proteinExistence type="predicted"/>
<dbReference type="Proteomes" id="UP000320176">
    <property type="component" value="Unassembled WGS sequence"/>
</dbReference>